<dbReference type="GO" id="GO:0071555">
    <property type="term" value="P:cell wall organization"/>
    <property type="evidence" value="ECO:0007669"/>
    <property type="project" value="UniProtKB-KW"/>
</dbReference>
<evidence type="ECO:0000256" key="7">
    <source>
        <dbReference type="HAMAP-Rule" id="MF_02065"/>
    </source>
</evidence>
<keyword evidence="3 7" id="KW-1133">Transmembrane helix</keyword>
<comment type="similarity">
    <text evidence="7">Belongs to the transglycosylase MltG family.</text>
</comment>
<dbReference type="CDD" id="cd08010">
    <property type="entry name" value="MltG_like"/>
    <property type="match status" value="1"/>
</dbReference>
<dbReference type="FunFam" id="3.30.160.60:FF:000242">
    <property type="entry name" value="Endolytic murein transglycosylase"/>
    <property type="match status" value="1"/>
</dbReference>
<dbReference type="EMBL" id="BJLF01000001">
    <property type="protein sequence ID" value="GEA49555.1"/>
    <property type="molecule type" value="Genomic_DNA"/>
</dbReference>
<dbReference type="RefSeq" id="WP_141343900.1">
    <property type="nucleotide sequence ID" value="NZ_BJLF01000001.1"/>
</dbReference>
<dbReference type="PANTHER" id="PTHR30518">
    <property type="entry name" value="ENDOLYTIC MUREIN TRANSGLYCOSYLASE"/>
    <property type="match status" value="1"/>
</dbReference>
<dbReference type="InterPro" id="IPR003770">
    <property type="entry name" value="MLTG-like"/>
</dbReference>
<dbReference type="OrthoDB" id="9814591at2"/>
<sequence length="338" mass="38758">MLKKIITLFIICILLAGAGLFYAWNQLEGYVNQSMNIDEPTLVTIESGTSFNSLLNRFEKDGWIEPSDFSRLLRRAHPELTQVKAGTFQIQPNLTLKQTLLDLVHGQQKQFSITFVEGSTFKEWRTMFDEAPHLIHTTKDMTEAQIAEALQIDREKLEGLFLAETYHYTVGMSDLDIMKRSHAQLNRILEQYWDQRQDKLPLKNAYEALILASIIEKETAVPEERPLVSSVFVNRLNIGMRLQTDPTVIYGMGDKYKGNIRKRDLQTRTPYNTYTMYGLTPTPIAMVGEEAIAAAVDPDDSKYLYFVASGDGGHVFSKNLRDHNRAVQEYLRKLRARK</sequence>
<dbReference type="PANTHER" id="PTHR30518:SF2">
    <property type="entry name" value="ENDOLYTIC MUREIN TRANSGLYCOSYLASE"/>
    <property type="match status" value="1"/>
</dbReference>
<dbReference type="Gene3D" id="3.30.160.60">
    <property type="entry name" value="Classic Zinc Finger"/>
    <property type="match status" value="2"/>
</dbReference>
<organism evidence="8 9">
    <name type="scientific">Vibrio inusitatus NBRC 102082</name>
    <dbReference type="NCBI Taxonomy" id="1219070"/>
    <lineage>
        <taxon>Bacteria</taxon>
        <taxon>Pseudomonadati</taxon>
        <taxon>Pseudomonadota</taxon>
        <taxon>Gammaproteobacteria</taxon>
        <taxon>Vibrionales</taxon>
        <taxon>Vibrionaceae</taxon>
        <taxon>Vibrio</taxon>
    </lineage>
</organism>
<proteinExistence type="inferred from homology"/>
<dbReference type="HAMAP" id="MF_02065">
    <property type="entry name" value="MltG"/>
    <property type="match status" value="1"/>
</dbReference>
<dbReference type="EC" id="4.2.2.29" evidence="7"/>
<protein>
    <recommendedName>
        <fullName evidence="7">Endolytic murein transglycosylase</fullName>
        <ecNumber evidence="7">4.2.2.29</ecNumber>
    </recommendedName>
    <alternativeName>
        <fullName evidence="7">Peptidoglycan lytic transglycosylase</fullName>
    </alternativeName>
    <alternativeName>
        <fullName evidence="7">Peptidoglycan polymerization terminase</fullName>
    </alternativeName>
</protein>
<comment type="catalytic activity">
    <reaction evidence="7">
        <text>a peptidoglycan chain = a peptidoglycan chain with N-acetyl-1,6-anhydromuramyl-[peptide] at the reducing end + a peptidoglycan chain with N-acetylglucosamine at the non-reducing end.</text>
        <dbReference type="EC" id="4.2.2.29"/>
    </reaction>
</comment>
<dbReference type="AlphaFoldDB" id="A0A4Y3HR82"/>
<evidence type="ECO:0000256" key="2">
    <source>
        <dbReference type="ARBA" id="ARBA00022692"/>
    </source>
</evidence>
<evidence type="ECO:0000313" key="9">
    <source>
        <dbReference type="Proteomes" id="UP000318717"/>
    </source>
</evidence>
<keyword evidence="6 7" id="KW-0961">Cell wall biogenesis/degradation</keyword>
<dbReference type="NCBIfam" id="TIGR00247">
    <property type="entry name" value="endolytic transglycosylase MltG"/>
    <property type="match status" value="1"/>
</dbReference>
<accession>A0A4Y3HR82</accession>
<evidence type="ECO:0000313" key="8">
    <source>
        <dbReference type="EMBL" id="GEA49555.1"/>
    </source>
</evidence>
<evidence type="ECO:0000256" key="1">
    <source>
        <dbReference type="ARBA" id="ARBA00022475"/>
    </source>
</evidence>
<keyword evidence="1 7" id="KW-1003">Cell membrane</keyword>
<name>A0A4Y3HR82_9VIBR</name>
<comment type="function">
    <text evidence="7">Functions as a peptidoglycan terminase that cleaves nascent peptidoglycan strands endolytically to terminate their elongation.</text>
</comment>
<keyword evidence="4 7" id="KW-0472">Membrane</keyword>
<dbReference type="GO" id="GO:0009252">
    <property type="term" value="P:peptidoglycan biosynthetic process"/>
    <property type="evidence" value="ECO:0007669"/>
    <property type="project" value="UniProtKB-UniRule"/>
</dbReference>
<keyword evidence="9" id="KW-1185">Reference proteome</keyword>
<feature type="site" description="Important for catalytic activity" evidence="7">
    <location>
        <position position="218"/>
    </location>
</feature>
<evidence type="ECO:0000256" key="6">
    <source>
        <dbReference type="ARBA" id="ARBA00023316"/>
    </source>
</evidence>
<evidence type="ECO:0000256" key="5">
    <source>
        <dbReference type="ARBA" id="ARBA00023239"/>
    </source>
</evidence>
<evidence type="ECO:0000256" key="4">
    <source>
        <dbReference type="ARBA" id="ARBA00023136"/>
    </source>
</evidence>
<keyword evidence="2 7" id="KW-0812">Transmembrane</keyword>
<reference evidence="8 9" key="1">
    <citation type="submission" date="2019-06" db="EMBL/GenBank/DDBJ databases">
        <title>Whole genome shotgun sequence of Vibrio inusitatus NBRC 102082.</title>
        <authorList>
            <person name="Hosoyama A."/>
            <person name="Uohara A."/>
            <person name="Ohji S."/>
            <person name="Ichikawa N."/>
        </authorList>
    </citation>
    <scope>NUCLEOTIDE SEQUENCE [LARGE SCALE GENOMIC DNA]</scope>
    <source>
        <strain evidence="8 9">NBRC 102082</strain>
    </source>
</reference>
<keyword evidence="7" id="KW-0997">Cell inner membrane</keyword>
<dbReference type="Pfam" id="PF02618">
    <property type="entry name" value="YceG"/>
    <property type="match status" value="1"/>
</dbReference>
<comment type="caution">
    <text evidence="8">The sequence shown here is derived from an EMBL/GenBank/DDBJ whole genome shotgun (WGS) entry which is preliminary data.</text>
</comment>
<dbReference type="Proteomes" id="UP000318717">
    <property type="component" value="Unassembled WGS sequence"/>
</dbReference>
<dbReference type="GO" id="GO:0008932">
    <property type="term" value="F:lytic endotransglycosylase activity"/>
    <property type="evidence" value="ECO:0007669"/>
    <property type="project" value="UniProtKB-UniRule"/>
</dbReference>
<evidence type="ECO:0000256" key="3">
    <source>
        <dbReference type="ARBA" id="ARBA00022989"/>
    </source>
</evidence>
<dbReference type="GO" id="GO:0005886">
    <property type="term" value="C:plasma membrane"/>
    <property type="evidence" value="ECO:0007669"/>
    <property type="project" value="UniProtKB-UniRule"/>
</dbReference>
<keyword evidence="5 7" id="KW-0456">Lyase</keyword>
<gene>
    <name evidence="7" type="primary">mltG</name>
    <name evidence="8" type="ORF">VIN01S_03590</name>
</gene>